<comment type="caution">
    <text evidence="8">The sequence shown here is derived from an EMBL/GenBank/DDBJ whole genome shotgun (WGS) entry which is preliminary data.</text>
</comment>
<dbReference type="Pfam" id="PF17188">
    <property type="entry name" value="MucB_RseB_C"/>
    <property type="match status" value="1"/>
</dbReference>
<feature type="chain" id="PRO_5045204667" evidence="5">
    <location>
        <begin position="29"/>
        <end position="327"/>
    </location>
</feature>
<dbReference type="PIRSF" id="PIRSF005427">
    <property type="entry name" value="RseB"/>
    <property type="match status" value="1"/>
</dbReference>
<feature type="domain" description="MucB/RseB N-terminal" evidence="6">
    <location>
        <begin position="31"/>
        <end position="206"/>
    </location>
</feature>
<dbReference type="PANTHER" id="PTHR38782">
    <property type="match status" value="1"/>
</dbReference>
<dbReference type="Pfam" id="PF03888">
    <property type="entry name" value="MucB_RseB"/>
    <property type="match status" value="1"/>
</dbReference>
<keyword evidence="9" id="KW-1185">Reference proteome</keyword>
<evidence type="ECO:0000256" key="3">
    <source>
        <dbReference type="ARBA" id="ARBA00022729"/>
    </source>
</evidence>
<name>A0ABS1DUY8_RUBGE</name>
<dbReference type="Gene3D" id="2.50.20.10">
    <property type="entry name" value="Lipoprotein localisation LolA/LolB/LppX"/>
    <property type="match status" value="1"/>
</dbReference>
<accession>A0ABS1DUY8</accession>
<gene>
    <name evidence="8" type="ORF">CKO43_13755</name>
</gene>
<feature type="domain" description="MucB/RseB C-terminal" evidence="7">
    <location>
        <begin position="227"/>
        <end position="323"/>
    </location>
</feature>
<dbReference type="InterPro" id="IPR033436">
    <property type="entry name" value="MucB/RseB_C"/>
</dbReference>
<evidence type="ECO:0000313" key="9">
    <source>
        <dbReference type="Proteomes" id="UP001041814"/>
    </source>
</evidence>
<reference evidence="8" key="2">
    <citation type="journal article" date="2020" name="Microorganisms">
        <title>Osmotic Adaptation and Compatible Solute Biosynthesis of Phototrophic Bacteria as Revealed from Genome Analyses.</title>
        <authorList>
            <person name="Imhoff J.F."/>
            <person name="Rahn T."/>
            <person name="Kunzel S."/>
            <person name="Keller A."/>
            <person name="Neulinger S.C."/>
        </authorList>
    </citation>
    <scope>NUCLEOTIDE SEQUENCE</scope>
    <source>
        <strain evidence="8">IM 151</strain>
    </source>
</reference>
<dbReference type="InterPro" id="IPR033434">
    <property type="entry name" value="MucB/RseB_N"/>
</dbReference>
<dbReference type="RefSeq" id="WP_200379013.1">
    <property type="nucleotide sequence ID" value="NZ_NRRU01000048.1"/>
</dbReference>
<sequence>MFPVVRRWLPLASIVSLLAPFAFVSAVAAPDARAWLTRIHSAAYERNYQGTLVFSSSGVMSSSRIAHFAVGDQSYERVEALDGRQQRIYRINDAVHTLWPQAGVAVVENRPAMAQLPASKRSVDPRALDFYDARLEGVERIAGRDAQVLLLQPKDGWRYAQRLWADKATGLMLRADIVGTDRRVLESTAFSEVELGIRPQPESVTQPLRKLDGYRIVRAQQKTTQLEAEGWTLGHPVPGFRLVGAVKRPLDTGSDEQVLQAVFSDGLTHVSLFVEPVESRRDYADLFGQVGATGTLRQRRGLHWVTVMGDVPPATLKAFADALQRRH</sequence>
<dbReference type="InterPro" id="IPR005588">
    <property type="entry name" value="MucB_RseB"/>
</dbReference>
<evidence type="ECO:0000256" key="2">
    <source>
        <dbReference type="ARBA" id="ARBA00008150"/>
    </source>
</evidence>
<keyword evidence="3 5" id="KW-0732">Signal</keyword>
<dbReference type="PANTHER" id="PTHR38782:SF1">
    <property type="entry name" value="SIGMA-E FACTOR REGULATORY PROTEIN RSEB"/>
    <property type="match status" value="1"/>
</dbReference>
<dbReference type="Proteomes" id="UP001041814">
    <property type="component" value="Unassembled WGS sequence"/>
</dbReference>
<evidence type="ECO:0000259" key="6">
    <source>
        <dbReference type="Pfam" id="PF03888"/>
    </source>
</evidence>
<evidence type="ECO:0000259" key="7">
    <source>
        <dbReference type="Pfam" id="PF17188"/>
    </source>
</evidence>
<dbReference type="CDD" id="cd16327">
    <property type="entry name" value="RseB"/>
    <property type="match status" value="1"/>
</dbReference>
<protein>
    <submittedName>
        <fullName evidence="8">Transcriptional regulator</fullName>
    </submittedName>
</protein>
<comment type="subcellular location">
    <subcellularLocation>
        <location evidence="1">Periplasm</location>
    </subcellularLocation>
</comment>
<organism evidence="8 9">
    <name type="scientific">Rubrivivax gelatinosus</name>
    <name type="common">Rhodocyclus gelatinosus</name>
    <name type="synonym">Rhodopseudomonas gelatinosa</name>
    <dbReference type="NCBI Taxonomy" id="28068"/>
    <lineage>
        <taxon>Bacteria</taxon>
        <taxon>Pseudomonadati</taxon>
        <taxon>Pseudomonadota</taxon>
        <taxon>Betaproteobacteria</taxon>
        <taxon>Burkholderiales</taxon>
        <taxon>Sphaerotilaceae</taxon>
        <taxon>Rubrivivax</taxon>
    </lineage>
</organism>
<feature type="signal peptide" evidence="5">
    <location>
        <begin position="1"/>
        <end position="28"/>
    </location>
</feature>
<evidence type="ECO:0000256" key="4">
    <source>
        <dbReference type="ARBA" id="ARBA00022764"/>
    </source>
</evidence>
<proteinExistence type="inferred from homology"/>
<dbReference type="InterPro" id="IPR038484">
    <property type="entry name" value="MucB/RseB_C_sf"/>
</dbReference>
<evidence type="ECO:0000313" key="8">
    <source>
        <dbReference type="EMBL" id="MBK1713841.1"/>
    </source>
</evidence>
<dbReference type="Gene3D" id="3.30.200.100">
    <property type="entry name" value="MucB/RseB, C-terminal domain"/>
    <property type="match status" value="1"/>
</dbReference>
<reference evidence="8" key="1">
    <citation type="submission" date="2017-08" db="EMBL/GenBank/DDBJ databases">
        <authorList>
            <person name="Imhoff J.F."/>
            <person name="Rahn T."/>
            <person name="Kuenzel S."/>
            <person name="Neulinger S.C."/>
        </authorList>
    </citation>
    <scope>NUCLEOTIDE SEQUENCE</scope>
    <source>
        <strain evidence="8">IM 151</strain>
    </source>
</reference>
<evidence type="ECO:0000256" key="1">
    <source>
        <dbReference type="ARBA" id="ARBA00004418"/>
    </source>
</evidence>
<comment type="similarity">
    <text evidence="2">Belongs to the RseB family.</text>
</comment>
<dbReference type="EMBL" id="NRRU01000048">
    <property type="protein sequence ID" value="MBK1713841.1"/>
    <property type="molecule type" value="Genomic_DNA"/>
</dbReference>
<keyword evidence="4" id="KW-0574">Periplasm</keyword>
<evidence type="ECO:0000256" key="5">
    <source>
        <dbReference type="SAM" id="SignalP"/>
    </source>
</evidence>